<reference evidence="6 7" key="1">
    <citation type="submission" date="2023-09" db="EMBL/GenBank/DDBJ databases">
        <title>Whole genome shotgun sequencing (WGS) of Bosea sp. ZW T0_25, isolated from stored onions (Allium cepa).</title>
        <authorList>
            <person name="Stoll D.A."/>
            <person name="Huch M."/>
        </authorList>
    </citation>
    <scope>NUCLEOTIDE SEQUENCE [LARGE SCALE GENOMIC DNA]</scope>
    <source>
        <strain evidence="6 7">ZW T0_25</strain>
    </source>
</reference>
<keyword evidence="4" id="KW-0804">Transcription</keyword>
<dbReference type="Gene3D" id="1.10.10.10">
    <property type="entry name" value="Winged helix-like DNA-binding domain superfamily/Winged helix DNA-binding domain"/>
    <property type="match status" value="1"/>
</dbReference>
<gene>
    <name evidence="6" type="ORF">RKE40_13205</name>
</gene>
<dbReference type="SUPFAM" id="SSF53850">
    <property type="entry name" value="Periplasmic binding protein-like II"/>
    <property type="match status" value="1"/>
</dbReference>
<evidence type="ECO:0000256" key="4">
    <source>
        <dbReference type="ARBA" id="ARBA00023163"/>
    </source>
</evidence>
<dbReference type="PROSITE" id="PS50931">
    <property type="entry name" value="HTH_LYSR"/>
    <property type="match status" value="1"/>
</dbReference>
<protein>
    <submittedName>
        <fullName evidence="6">LysR family transcriptional regulator</fullName>
    </submittedName>
</protein>
<accession>A0ABU3S7V3</accession>
<evidence type="ECO:0000313" key="6">
    <source>
        <dbReference type="EMBL" id="MDU0340853.1"/>
    </source>
</evidence>
<dbReference type="Proteomes" id="UP001254257">
    <property type="component" value="Unassembled WGS sequence"/>
</dbReference>
<dbReference type="Pfam" id="PF03466">
    <property type="entry name" value="LysR_substrate"/>
    <property type="match status" value="1"/>
</dbReference>
<evidence type="ECO:0000256" key="1">
    <source>
        <dbReference type="ARBA" id="ARBA00009437"/>
    </source>
</evidence>
<organism evidence="6 7">
    <name type="scientific">Bosea rubneri</name>
    <dbReference type="NCBI Taxonomy" id="3075434"/>
    <lineage>
        <taxon>Bacteria</taxon>
        <taxon>Pseudomonadati</taxon>
        <taxon>Pseudomonadota</taxon>
        <taxon>Alphaproteobacteria</taxon>
        <taxon>Hyphomicrobiales</taxon>
        <taxon>Boseaceae</taxon>
        <taxon>Bosea</taxon>
    </lineage>
</organism>
<evidence type="ECO:0000259" key="5">
    <source>
        <dbReference type="PROSITE" id="PS50931"/>
    </source>
</evidence>
<comment type="similarity">
    <text evidence="1">Belongs to the LysR transcriptional regulatory family.</text>
</comment>
<keyword evidence="7" id="KW-1185">Reference proteome</keyword>
<dbReference type="InterPro" id="IPR000847">
    <property type="entry name" value="LysR_HTH_N"/>
</dbReference>
<dbReference type="Gene3D" id="3.40.190.290">
    <property type="match status" value="1"/>
</dbReference>
<name>A0ABU3S7V3_9HYPH</name>
<dbReference type="InterPro" id="IPR036390">
    <property type="entry name" value="WH_DNA-bd_sf"/>
</dbReference>
<feature type="domain" description="HTH lysR-type" evidence="5">
    <location>
        <begin position="5"/>
        <end position="62"/>
    </location>
</feature>
<dbReference type="InterPro" id="IPR036388">
    <property type="entry name" value="WH-like_DNA-bd_sf"/>
</dbReference>
<evidence type="ECO:0000256" key="2">
    <source>
        <dbReference type="ARBA" id="ARBA00023015"/>
    </source>
</evidence>
<dbReference type="Pfam" id="PF00126">
    <property type="entry name" value="HTH_1"/>
    <property type="match status" value="1"/>
</dbReference>
<comment type="caution">
    <text evidence="6">The sequence shown here is derived from an EMBL/GenBank/DDBJ whole genome shotgun (WGS) entry which is preliminary data.</text>
</comment>
<evidence type="ECO:0000313" key="7">
    <source>
        <dbReference type="Proteomes" id="UP001254257"/>
    </source>
</evidence>
<dbReference type="PANTHER" id="PTHR30126:SF88">
    <property type="entry name" value="TRANSCRIPTIONAL REGULATOR-RELATED"/>
    <property type="match status" value="1"/>
</dbReference>
<dbReference type="EMBL" id="JAWDID010000017">
    <property type="protein sequence ID" value="MDU0340853.1"/>
    <property type="molecule type" value="Genomic_DNA"/>
</dbReference>
<dbReference type="PANTHER" id="PTHR30126">
    <property type="entry name" value="HTH-TYPE TRANSCRIPTIONAL REGULATOR"/>
    <property type="match status" value="1"/>
</dbReference>
<keyword evidence="3" id="KW-0238">DNA-binding</keyword>
<evidence type="ECO:0000256" key="3">
    <source>
        <dbReference type="ARBA" id="ARBA00023125"/>
    </source>
</evidence>
<keyword evidence="2" id="KW-0805">Transcription regulation</keyword>
<dbReference type="SUPFAM" id="SSF46785">
    <property type="entry name" value="Winged helix' DNA-binding domain"/>
    <property type="match status" value="1"/>
</dbReference>
<dbReference type="InterPro" id="IPR005119">
    <property type="entry name" value="LysR_subst-bd"/>
</dbReference>
<sequence length="309" mass="34186">MQPRISLDQWRAFVAVVDAGGFAQAAAALNKSQSTISYAVRQIEEQLGLPVFQIEGRKASLTRDGRILYRRGKALVDEAVRLERAAHNLAKGREQMLSLAVEALFPTWLMLQCLDRFGEVYPETRIELYETVMGGTDELLQAGAVDLAICADNLPAGHTGDVIMRYRAICAAAPGHPLHQQQRPLAIQDLKGHRHLVIRDSGSKRVRPSVWDVTERRLTVSHKATSIHAACMGLGFAWYPEDWIRDELRSGELKPLPLQNGAERSGALYLVYPDPDGAGPGALELGRIIREEAERMRFSDGSAPPAPHR</sequence>
<dbReference type="RefSeq" id="WP_316018696.1">
    <property type="nucleotide sequence ID" value="NZ_JAWDID010000017.1"/>
</dbReference>
<proteinExistence type="inferred from homology"/>